<proteinExistence type="predicted"/>
<evidence type="ECO:0000259" key="1">
    <source>
        <dbReference type="Pfam" id="PF22751"/>
    </source>
</evidence>
<evidence type="ECO:0000313" key="3">
    <source>
        <dbReference type="Proteomes" id="UP000248021"/>
    </source>
</evidence>
<accession>A0A2V3UAS8</accession>
<feature type="domain" description="DUF488" evidence="1">
    <location>
        <begin position="15"/>
        <end position="113"/>
    </location>
</feature>
<comment type="caution">
    <text evidence="2">The sequence shown here is derived from an EMBL/GenBank/DDBJ whole genome shotgun (WGS) entry which is preliminary data.</text>
</comment>
<reference evidence="2 3" key="1">
    <citation type="submission" date="2018-05" db="EMBL/GenBank/DDBJ databases">
        <title>Genomic Encyclopedia of Type Strains, Phase IV (KMG-IV): sequencing the most valuable type-strain genomes for metagenomic binning, comparative biology and taxonomic classification.</title>
        <authorList>
            <person name="Goeker M."/>
        </authorList>
    </citation>
    <scope>NUCLEOTIDE SEQUENCE [LARGE SCALE GENOMIC DNA]</scope>
    <source>
        <strain evidence="2 3">DSM 6462</strain>
    </source>
</reference>
<dbReference type="EMBL" id="QJJK01000003">
    <property type="protein sequence ID" value="PXW61613.1"/>
    <property type="molecule type" value="Genomic_DNA"/>
</dbReference>
<dbReference type="AlphaFoldDB" id="A0A2V3UAS8"/>
<dbReference type="InterPro" id="IPR054495">
    <property type="entry name" value="DUF488-N3a"/>
</dbReference>
<dbReference type="RefSeq" id="WP_110373922.1">
    <property type="nucleotide sequence ID" value="NZ_JAHBRY010000001.1"/>
</dbReference>
<organism evidence="2 3">
    <name type="scientific">Chelatococcus asaccharovorans</name>
    <dbReference type="NCBI Taxonomy" id="28210"/>
    <lineage>
        <taxon>Bacteria</taxon>
        <taxon>Pseudomonadati</taxon>
        <taxon>Pseudomonadota</taxon>
        <taxon>Alphaproteobacteria</taxon>
        <taxon>Hyphomicrobiales</taxon>
        <taxon>Chelatococcaceae</taxon>
        <taxon>Chelatococcus</taxon>
    </lineage>
</organism>
<protein>
    <recommendedName>
        <fullName evidence="1">DUF488 domain-containing protein</fullName>
    </recommendedName>
</protein>
<sequence>MIEIYTASWFAQLPDGIVRVGVSRGVPRGQPAGYRRYTKLNPGSWFNSVGSEEYLRRYKAEVLGRLMPDQVAKDLEALTGGKPAALLCYESPLRIEAGSQWCHRHIVAAWLEHHLGIKVEEVDYPQLDRFAQLKREGVSPPTFG</sequence>
<dbReference type="Pfam" id="PF22751">
    <property type="entry name" value="DUF488-N3a"/>
    <property type="match status" value="1"/>
</dbReference>
<evidence type="ECO:0000313" key="2">
    <source>
        <dbReference type="EMBL" id="PXW61613.1"/>
    </source>
</evidence>
<dbReference type="OrthoDB" id="7351206at2"/>
<name>A0A2V3UAS8_9HYPH</name>
<keyword evidence="3" id="KW-1185">Reference proteome</keyword>
<gene>
    <name evidence="2" type="ORF">C7450_103130</name>
</gene>
<dbReference type="Proteomes" id="UP000248021">
    <property type="component" value="Unassembled WGS sequence"/>
</dbReference>